<evidence type="ECO:0000256" key="6">
    <source>
        <dbReference type="ARBA" id="ARBA00022898"/>
    </source>
</evidence>
<dbReference type="NCBIfam" id="NF005732">
    <property type="entry name" value="PRK07550.1"/>
    <property type="match status" value="1"/>
</dbReference>
<comment type="similarity">
    <text evidence="2">Belongs to the class-I pyridoxal-phosphate-dependent aminotransferase family.</text>
</comment>
<keyword evidence="5 9" id="KW-0808">Transferase</keyword>
<dbReference type="RefSeq" id="WP_160971752.1">
    <property type="nucleotide sequence ID" value="NZ_WWEN01000002.1"/>
</dbReference>
<reference evidence="9 10" key="1">
    <citation type="submission" date="2020-01" db="EMBL/GenBank/DDBJ databases">
        <authorList>
            <person name="Chen S."/>
        </authorList>
    </citation>
    <scope>NUCLEOTIDE SEQUENCE [LARGE SCALE GENOMIC DNA]</scope>
    <source>
        <strain evidence="9 10">GS-10</strain>
    </source>
</reference>
<dbReference type="InterPro" id="IPR015421">
    <property type="entry name" value="PyrdxlP-dep_Trfase_major"/>
</dbReference>
<comment type="cofactor">
    <cofactor evidence="1">
        <name>pyridoxal 5'-phosphate</name>
        <dbReference type="ChEBI" id="CHEBI:597326"/>
    </cofactor>
</comment>
<dbReference type="PANTHER" id="PTHR46383">
    <property type="entry name" value="ASPARTATE AMINOTRANSFERASE"/>
    <property type="match status" value="1"/>
</dbReference>
<dbReference type="InterPro" id="IPR004839">
    <property type="entry name" value="Aminotransferase_I/II_large"/>
</dbReference>
<dbReference type="CDD" id="cd00609">
    <property type="entry name" value="AAT_like"/>
    <property type="match status" value="1"/>
</dbReference>
<dbReference type="EMBL" id="WWEN01000002">
    <property type="protein sequence ID" value="MYM54031.1"/>
    <property type="molecule type" value="Genomic_DNA"/>
</dbReference>
<keyword evidence="6" id="KW-0663">Pyridoxal phosphate</keyword>
<evidence type="ECO:0000313" key="9">
    <source>
        <dbReference type="EMBL" id="MYM54031.1"/>
    </source>
</evidence>
<evidence type="ECO:0000259" key="8">
    <source>
        <dbReference type="Pfam" id="PF00155"/>
    </source>
</evidence>
<dbReference type="EC" id="2.6.1.1" evidence="3"/>
<dbReference type="PANTHER" id="PTHR46383:SF1">
    <property type="entry name" value="ASPARTATE AMINOTRANSFERASE"/>
    <property type="match status" value="1"/>
</dbReference>
<gene>
    <name evidence="9" type="ORF">GR167_01855</name>
</gene>
<keyword evidence="10" id="KW-1185">Reference proteome</keyword>
<evidence type="ECO:0000256" key="5">
    <source>
        <dbReference type="ARBA" id="ARBA00022679"/>
    </source>
</evidence>
<protein>
    <recommendedName>
        <fullName evidence="3">aspartate transaminase</fullName>
        <ecNumber evidence="3">2.6.1.1</ecNumber>
    </recommendedName>
</protein>
<dbReference type="InterPro" id="IPR015424">
    <property type="entry name" value="PyrdxlP-dep_Trfase"/>
</dbReference>
<dbReference type="GO" id="GO:0006520">
    <property type="term" value="P:amino acid metabolic process"/>
    <property type="evidence" value="ECO:0007669"/>
    <property type="project" value="InterPro"/>
</dbReference>
<keyword evidence="4 9" id="KW-0032">Aminotransferase</keyword>
<evidence type="ECO:0000256" key="3">
    <source>
        <dbReference type="ARBA" id="ARBA00012753"/>
    </source>
</evidence>
<dbReference type="AlphaFoldDB" id="A0A6L8LDC9"/>
<proteinExistence type="inferred from homology"/>
<dbReference type="Gene3D" id="3.40.640.10">
    <property type="entry name" value="Type I PLP-dependent aspartate aminotransferase-like (Major domain)"/>
    <property type="match status" value="1"/>
</dbReference>
<dbReference type="SUPFAM" id="SSF53383">
    <property type="entry name" value="PLP-dependent transferases"/>
    <property type="match status" value="1"/>
</dbReference>
<dbReference type="GO" id="GO:0004069">
    <property type="term" value="F:L-aspartate:2-oxoglutarate aminotransferase activity"/>
    <property type="evidence" value="ECO:0007669"/>
    <property type="project" value="UniProtKB-EC"/>
</dbReference>
<evidence type="ECO:0000256" key="2">
    <source>
        <dbReference type="ARBA" id="ARBA00007441"/>
    </source>
</evidence>
<name>A0A6L8LDC9_9RHOB</name>
<feature type="domain" description="Aminotransferase class I/classII large" evidence="8">
    <location>
        <begin position="34"/>
        <end position="384"/>
    </location>
</feature>
<organism evidence="9 10">
    <name type="scientific">Thalassovita mangrovi</name>
    <dbReference type="NCBI Taxonomy" id="2692236"/>
    <lineage>
        <taxon>Bacteria</taxon>
        <taxon>Pseudomonadati</taxon>
        <taxon>Pseudomonadota</taxon>
        <taxon>Alphaproteobacteria</taxon>
        <taxon>Rhodobacterales</taxon>
        <taxon>Roseobacteraceae</taxon>
        <taxon>Thalassovita</taxon>
    </lineage>
</organism>
<dbReference type="Pfam" id="PF00155">
    <property type="entry name" value="Aminotran_1_2"/>
    <property type="match status" value="1"/>
</dbReference>
<evidence type="ECO:0000313" key="10">
    <source>
        <dbReference type="Proteomes" id="UP000479043"/>
    </source>
</evidence>
<comment type="catalytic activity">
    <reaction evidence="7">
        <text>L-aspartate + 2-oxoglutarate = oxaloacetate + L-glutamate</text>
        <dbReference type="Rhea" id="RHEA:21824"/>
        <dbReference type="ChEBI" id="CHEBI:16452"/>
        <dbReference type="ChEBI" id="CHEBI:16810"/>
        <dbReference type="ChEBI" id="CHEBI:29985"/>
        <dbReference type="ChEBI" id="CHEBI:29991"/>
        <dbReference type="EC" id="2.6.1.1"/>
    </reaction>
</comment>
<dbReference type="Proteomes" id="UP000479043">
    <property type="component" value="Unassembled WGS sequence"/>
</dbReference>
<accession>A0A6L8LDC9</accession>
<sequence length="401" mass="43266">MIRTSTTFASPVVQAKGWISGVSFPADRPLIDVSQAAPVDLPPEGLRRAIAEAALHDPGAHLYGPVLGMPELRNEVASQFSALYGGEIASDQVCITSGCNHAFCAAMMSLTGEGDEVILPTPWYFNHKMWLDMTGVKAVALPTGSGLLPDPDLAKALVTERTRAIVLVTPNNPGGVEYPVELIAAFRDIAREAGISLVIDETYRDFHSASGAPHDLFADPDWDDTVIQLYSFSKAYRLTGHRVGAMVASSTRLKQVEKFIDTVTICPNQLAQRAALWGMQNLGQWLAGERDEILDRRAAIVEGFPALADQGWKLLGAGAYFAYLEHPFQRPSVQLAQDMVQAVGVLALPGAMFMPDDDPGGDRTLRIAFANVDRAGIGQLYERLSGLRPALSALVPNRVSS</sequence>
<dbReference type="InterPro" id="IPR050596">
    <property type="entry name" value="AspAT/PAT-like"/>
</dbReference>
<evidence type="ECO:0000256" key="1">
    <source>
        <dbReference type="ARBA" id="ARBA00001933"/>
    </source>
</evidence>
<evidence type="ECO:0000256" key="7">
    <source>
        <dbReference type="ARBA" id="ARBA00049185"/>
    </source>
</evidence>
<evidence type="ECO:0000256" key="4">
    <source>
        <dbReference type="ARBA" id="ARBA00022576"/>
    </source>
</evidence>
<dbReference type="GO" id="GO:0030170">
    <property type="term" value="F:pyridoxal phosphate binding"/>
    <property type="evidence" value="ECO:0007669"/>
    <property type="project" value="InterPro"/>
</dbReference>
<comment type="caution">
    <text evidence="9">The sequence shown here is derived from an EMBL/GenBank/DDBJ whole genome shotgun (WGS) entry which is preliminary data.</text>
</comment>